<proteinExistence type="predicted"/>
<evidence type="ECO:0000313" key="1">
    <source>
        <dbReference type="EMBL" id="QNP49914.1"/>
    </source>
</evidence>
<sequence length="77" mass="8494">MNTLRAGQAVSLRGRRPMQLRLLDGSGSAWVTRTGSSSTAFPPEDLILVAGQTLHLGPREHWVMEPAAAHAVRYQWK</sequence>
<organism evidence="1 2">
    <name type="scientific">Diaphorobacter aerolatus</name>
    <dbReference type="NCBI Taxonomy" id="1288495"/>
    <lineage>
        <taxon>Bacteria</taxon>
        <taxon>Pseudomonadati</taxon>
        <taxon>Pseudomonadota</taxon>
        <taxon>Betaproteobacteria</taxon>
        <taxon>Burkholderiales</taxon>
        <taxon>Comamonadaceae</taxon>
        <taxon>Diaphorobacter</taxon>
    </lineage>
</organism>
<keyword evidence="2" id="KW-1185">Reference proteome</keyword>
<protein>
    <submittedName>
        <fullName evidence="1">DUF2917 domain-containing protein</fullName>
    </submittedName>
</protein>
<evidence type="ECO:0000313" key="2">
    <source>
        <dbReference type="Proteomes" id="UP000516028"/>
    </source>
</evidence>
<dbReference type="Proteomes" id="UP000516028">
    <property type="component" value="Chromosome"/>
</dbReference>
<dbReference type="InterPro" id="IPR021317">
    <property type="entry name" value="DUF2917"/>
</dbReference>
<gene>
    <name evidence="1" type="ORF">H9K75_08655</name>
</gene>
<dbReference type="Pfam" id="PF11142">
    <property type="entry name" value="DUF2917"/>
    <property type="match status" value="1"/>
</dbReference>
<reference evidence="1 2" key="1">
    <citation type="submission" date="2020-08" db="EMBL/GenBank/DDBJ databases">
        <title>Genome sequence of Diaphorobacter aerolatus KACC 16536T.</title>
        <authorList>
            <person name="Hyun D.-W."/>
            <person name="Bae J.-W."/>
        </authorList>
    </citation>
    <scope>NUCLEOTIDE SEQUENCE [LARGE SCALE GENOMIC DNA]</scope>
    <source>
        <strain evidence="1 2">KACC 16536</strain>
    </source>
</reference>
<name>A0A7H0GNP8_9BURK</name>
<dbReference type="RefSeq" id="WP_187725454.1">
    <property type="nucleotide sequence ID" value="NZ_CP060783.1"/>
</dbReference>
<dbReference type="AlphaFoldDB" id="A0A7H0GNP8"/>
<dbReference type="KEGG" id="daer:H9K75_08655"/>
<dbReference type="EMBL" id="CP060783">
    <property type="protein sequence ID" value="QNP49914.1"/>
    <property type="molecule type" value="Genomic_DNA"/>
</dbReference>
<accession>A0A7H0GNP8</accession>